<dbReference type="GO" id="GO:0005789">
    <property type="term" value="C:endoplasmic reticulum membrane"/>
    <property type="evidence" value="ECO:0007669"/>
    <property type="project" value="UniProtKB-SubCell"/>
</dbReference>
<evidence type="ECO:0000256" key="7">
    <source>
        <dbReference type="SAM" id="MobiDB-lite"/>
    </source>
</evidence>
<dbReference type="InterPro" id="IPR044647">
    <property type="entry name" value="RTNLB17/18/21"/>
</dbReference>
<gene>
    <name evidence="9" type="primary">LOC104599463</name>
</gene>
<dbReference type="PANTHER" id="PTHR46626">
    <property type="entry name" value="RETICULON-LIKE PROTEIN B17"/>
    <property type="match status" value="1"/>
</dbReference>
<evidence type="ECO:0000256" key="5">
    <source>
        <dbReference type="ARBA" id="ARBA00023136"/>
    </source>
</evidence>
<sequence length="434" mass="49235">MSSAMDSTPPSRRSEPRLHIKSASRLARLEDFGAEPEDIPHFDAIPSSPNGSPSPSHPSRQALPLQELLLSPSPLRRSKTRLVEKAEIAEEPIDHLGSRRRCKSKATSMSLLSCPSPRNSRRTRRRLEHEIREDMGLGDEIGKARKRKSTRSRKEKPSLAPSVPSPKTKGDEDNSSIDRIGQFISDLIMWKDVAKSSLWFGFGSLGFLSSCFTKGLNFSIFSAVSQLGLLFLGASFFFNSVSQRDKEQKEFMLREDDIVRAARVMLPAANLLIAKTRQLFSGQPSMTLKVAPFLLFGAEYGHLMTLWRLCATGFFVTFTVPKLYSCYHESINKQVKYLSSWMKETWEACSHKKIVAASAATLFWNLSSLKTRIFTAFISLVLLRFHRQYSQIEVEEVEWENQHQQQQDMMVVAEEEHQQQQHQALVAVQEISKN</sequence>
<evidence type="ECO:0000313" key="9">
    <source>
        <dbReference type="RefSeq" id="XP_010260314.1"/>
    </source>
</evidence>
<dbReference type="OMA" id="CYHESIN"/>
<keyword evidence="2" id="KW-0812">Transmembrane</keyword>
<dbReference type="eggNOG" id="ENOG502QU5C">
    <property type="taxonomic scope" value="Eukaryota"/>
</dbReference>
<feature type="region of interest" description="Disordered" evidence="7">
    <location>
        <begin position="1"/>
        <end position="80"/>
    </location>
</feature>
<evidence type="ECO:0000256" key="3">
    <source>
        <dbReference type="ARBA" id="ARBA00022824"/>
    </source>
</evidence>
<evidence type="ECO:0000256" key="2">
    <source>
        <dbReference type="ARBA" id="ARBA00022692"/>
    </source>
</evidence>
<evidence type="ECO:0000256" key="4">
    <source>
        <dbReference type="ARBA" id="ARBA00022989"/>
    </source>
</evidence>
<organism evidence="8 9">
    <name type="scientific">Nelumbo nucifera</name>
    <name type="common">Sacred lotus</name>
    <dbReference type="NCBI Taxonomy" id="4432"/>
    <lineage>
        <taxon>Eukaryota</taxon>
        <taxon>Viridiplantae</taxon>
        <taxon>Streptophyta</taxon>
        <taxon>Embryophyta</taxon>
        <taxon>Tracheophyta</taxon>
        <taxon>Spermatophyta</taxon>
        <taxon>Magnoliopsida</taxon>
        <taxon>Proteales</taxon>
        <taxon>Nelumbonaceae</taxon>
        <taxon>Nelumbo</taxon>
    </lineage>
</organism>
<proteinExistence type="predicted"/>
<dbReference type="InterPro" id="IPR003388">
    <property type="entry name" value="Reticulon"/>
</dbReference>
<dbReference type="AlphaFoldDB" id="A0A1U8ADM6"/>
<keyword evidence="8" id="KW-1185">Reference proteome</keyword>
<keyword evidence="5" id="KW-0472">Membrane</keyword>
<keyword evidence="3 6" id="KW-0256">Endoplasmic reticulum</keyword>
<keyword evidence="4" id="KW-1133">Transmembrane helix</keyword>
<protein>
    <recommendedName>
        <fullName evidence="6">Reticulon-like protein</fullName>
    </recommendedName>
</protein>
<feature type="region of interest" description="Disordered" evidence="7">
    <location>
        <begin position="97"/>
        <end position="175"/>
    </location>
</feature>
<dbReference type="Pfam" id="PF02453">
    <property type="entry name" value="Reticulon"/>
    <property type="match status" value="1"/>
</dbReference>
<reference evidence="9" key="1">
    <citation type="submission" date="2025-08" db="UniProtKB">
        <authorList>
            <consortium name="RefSeq"/>
        </authorList>
    </citation>
    <scope>IDENTIFICATION</scope>
</reference>
<evidence type="ECO:0000256" key="1">
    <source>
        <dbReference type="ARBA" id="ARBA00004477"/>
    </source>
</evidence>
<feature type="compositionally biased region" description="Polar residues" evidence="7">
    <location>
        <begin position="105"/>
        <end position="117"/>
    </location>
</feature>
<dbReference type="RefSeq" id="XP_010260314.1">
    <property type="nucleotide sequence ID" value="XM_010262012.2"/>
</dbReference>
<accession>A0A1U8ADM6</accession>
<feature type="compositionally biased region" description="Polar residues" evidence="7">
    <location>
        <begin position="1"/>
        <end position="11"/>
    </location>
</feature>
<comment type="subcellular location">
    <subcellularLocation>
        <location evidence="1 6">Endoplasmic reticulum membrane</location>
        <topology evidence="1 6">Multi-pass membrane protein</topology>
    </subcellularLocation>
</comment>
<evidence type="ECO:0000313" key="8">
    <source>
        <dbReference type="Proteomes" id="UP000189703"/>
    </source>
</evidence>
<dbReference type="KEGG" id="nnu:104599463"/>
<feature type="compositionally biased region" description="Basic and acidic residues" evidence="7">
    <location>
        <begin position="127"/>
        <end position="143"/>
    </location>
</feature>
<dbReference type="PANTHER" id="PTHR46626:SF2">
    <property type="entry name" value="RETICULON-LIKE PROTEIN B17"/>
    <property type="match status" value="1"/>
</dbReference>
<dbReference type="Proteomes" id="UP000189703">
    <property type="component" value="Unplaced"/>
</dbReference>
<dbReference type="FunCoup" id="A0A1U8ADM6">
    <property type="interactions" value="583"/>
</dbReference>
<dbReference type="OrthoDB" id="783438at2759"/>
<dbReference type="GeneID" id="104599463"/>
<feature type="compositionally biased region" description="Basic residues" evidence="7">
    <location>
        <begin position="144"/>
        <end position="154"/>
    </location>
</feature>
<feature type="compositionally biased region" description="Low complexity" evidence="7">
    <location>
        <begin position="46"/>
        <end position="75"/>
    </location>
</feature>
<evidence type="ECO:0000256" key="6">
    <source>
        <dbReference type="RuleBase" id="RU363132"/>
    </source>
</evidence>
<dbReference type="PROSITE" id="PS50845">
    <property type="entry name" value="RETICULON"/>
    <property type="match status" value="1"/>
</dbReference>
<name>A0A1U8ADM6_NELNU</name>